<dbReference type="RefSeq" id="WP_319076963.1">
    <property type="nucleotide sequence ID" value="NZ_JAWWMZ010000022.1"/>
</dbReference>
<comment type="caution">
    <text evidence="1">The sequence shown here is derived from an EMBL/GenBank/DDBJ whole genome shotgun (WGS) entry which is preliminary data.</text>
</comment>
<accession>A0AAJ2VGE1</accession>
<protein>
    <submittedName>
        <fullName evidence="1">Uncharacterized protein</fullName>
    </submittedName>
</protein>
<reference evidence="1" key="1">
    <citation type="submission" date="2023-11" db="EMBL/GenBank/DDBJ databases">
        <title>Identification and selenium tolerance of Delftia acidovorans R3-25.</title>
        <authorList>
            <person name="Zhang S."/>
            <person name="Liu Y."/>
            <person name="Guo Y."/>
        </authorList>
    </citation>
    <scope>NUCLEOTIDE SEQUENCE</scope>
    <source>
        <strain evidence="1">R3-25</strain>
    </source>
</reference>
<evidence type="ECO:0000313" key="1">
    <source>
        <dbReference type="EMBL" id="MDX4957897.1"/>
    </source>
</evidence>
<dbReference type="Proteomes" id="UP001287445">
    <property type="component" value="Unassembled WGS sequence"/>
</dbReference>
<dbReference type="AlphaFoldDB" id="A0AAJ2VGE1"/>
<dbReference type="EMBL" id="JAWWMZ010000022">
    <property type="protein sequence ID" value="MDX4957897.1"/>
    <property type="molecule type" value="Genomic_DNA"/>
</dbReference>
<gene>
    <name evidence="1" type="ORF">SGN30_31135</name>
</gene>
<sequence length="81" mass="9156">MTPTGIEAQVCEDIARRQQFGLHKYGTTVAQNPLELRQWLKHAYEEALDQAIYLRRAMAEIDAILARDELADMVRAGKGAQ</sequence>
<organism evidence="1 2">
    <name type="scientific">Delftia acidovorans</name>
    <name type="common">Pseudomonas acidovorans</name>
    <name type="synonym">Comamonas acidovorans</name>
    <dbReference type="NCBI Taxonomy" id="80866"/>
    <lineage>
        <taxon>Bacteria</taxon>
        <taxon>Pseudomonadati</taxon>
        <taxon>Pseudomonadota</taxon>
        <taxon>Betaproteobacteria</taxon>
        <taxon>Burkholderiales</taxon>
        <taxon>Comamonadaceae</taxon>
        <taxon>Delftia</taxon>
    </lineage>
</organism>
<proteinExistence type="predicted"/>
<evidence type="ECO:0000313" key="2">
    <source>
        <dbReference type="Proteomes" id="UP001287445"/>
    </source>
</evidence>
<name>A0AAJ2VGE1_DELAC</name>